<keyword evidence="1" id="KW-1133">Transmembrane helix</keyword>
<feature type="transmembrane region" description="Helical" evidence="1">
    <location>
        <begin position="84"/>
        <end position="105"/>
    </location>
</feature>
<dbReference type="Pfam" id="PF03929">
    <property type="entry name" value="PepSY_TM"/>
    <property type="match status" value="2"/>
</dbReference>
<dbReference type="PANTHER" id="PTHR34219">
    <property type="entry name" value="IRON-REGULATED INNER MEMBRANE PROTEIN-RELATED"/>
    <property type="match status" value="1"/>
</dbReference>
<dbReference type="Proteomes" id="UP000824161">
    <property type="component" value="Unassembled WGS sequence"/>
</dbReference>
<organism evidence="2 3">
    <name type="scientific">Candidatus Merdimorpha stercoravium</name>
    <dbReference type="NCBI Taxonomy" id="2840863"/>
    <lineage>
        <taxon>Bacteria</taxon>
        <taxon>Pseudomonadati</taxon>
        <taxon>Bacteroidota</taxon>
        <taxon>Flavobacteriia</taxon>
        <taxon>Flavobacteriales</taxon>
        <taxon>Candidatus Merdimorpha</taxon>
    </lineage>
</organism>
<keyword evidence="1" id="KW-0472">Membrane</keyword>
<evidence type="ECO:0000256" key="1">
    <source>
        <dbReference type="SAM" id="Phobius"/>
    </source>
</evidence>
<accession>A0A9D1HAS0</accession>
<dbReference type="PANTHER" id="PTHR34219:SF3">
    <property type="entry name" value="BLL7967 PROTEIN"/>
    <property type="match status" value="1"/>
</dbReference>
<proteinExistence type="predicted"/>
<comment type="caution">
    <text evidence="2">The sequence shown here is derived from an EMBL/GenBank/DDBJ whole genome shotgun (WGS) entry which is preliminary data.</text>
</comment>
<reference evidence="2" key="1">
    <citation type="submission" date="2020-10" db="EMBL/GenBank/DDBJ databases">
        <authorList>
            <person name="Gilroy R."/>
        </authorList>
    </citation>
    <scope>NUCLEOTIDE SEQUENCE</scope>
    <source>
        <strain evidence="2">1383</strain>
    </source>
</reference>
<evidence type="ECO:0000313" key="3">
    <source>
        <dbReference type="Proteomes" id="UP000824161"/>
    </source>
</evidence>
<protein>
    <submittedName>
        <fullName evidence="2">PepSY domain-containing protein</fullName>
    </submittedName>
</protein>
<sequence length="232" mass="25971">MIKNVFHKIHLWLAIPFGVLITLEFLTGSLLVFEDDIVASTQTGGWVTSLGWDNPEPFFKGVKRLHRWLFDTPESKTSLSAGRAVIGVSAMATSLILIGGIVIWIPKQLKPLRKRFTVASGKGLWRFVLDWHKTIGICCVLFLLLMTLSGPSWSFGWYREGVFALLPDSESPMGTVLQLHTGKWGGIVTRFIYFFAALAGATLTISGYYLWYKKLQAKKKKPRHSAAQKVQG</sequence>
<dbReference type="InterPro" id="IPR005625">
    <property type="entry name" value="PepSY-ass_TM"/>
</dbReference>
<gene>
    <name evidence="2" type="ORF">IAC44_04715</name>
</gene>
<name>A0A9D1HAS0_9FLAO</name>
<feature type="transmembrane region" description="Helical" evidence="1">
    <location>
        <begin position="135"/>
        <end position="158"/>
    </location>
</feature>
<feature type="transmembrane region" description="Helical" evidence="1">
    <location>
        <begin position="191"/>
        <end position="211"/>
    </location>
</feature>
<dbReference type="AlphaFoldDB" id="A0A9D1HAS0"/>
<keyword evidence="1" id="KW-0812">Transmembrane</keyword>
<dbReference type="EMBL" id="DVLY01000111">
    <property type="protein sequence ID" value="HIT98124.1"/>
    <property type="molecule type" value="Genomic_DNA"/>
</dbReference>
<feature type="transmembrane region" description="Helical" evidence="1">
    <location>
        <begin position="12"/>
        <end position="33"/>
    </location>
</feature>
<evidence type="ECO:0000313" key="2">
    <source>
        <dbReference type="EMBL" id="HIT98124.1"/>
    </source>
</evidence>
<reference evidence="2" key="2">
    <citation type="journal article" date="2021" name="PeerJ">
        <title>Extensive microbial diversity within the chicken gut microbiome revealed by metagenomics and culture.</title>
        <authorList>
            <person name="Gilroy R."/>
            <person name="Ravi A."/>
            <person name="Getino M."/>
            <person name="Pursley I."/>
            <person name="Horton D.L."/>
            <person name="Alikhan N.F."/>
            <person name="Baker D."/>
            <person name="Gharbi K."/>
            <person name="Hall N."/>
            <person name="Watson M."/>
            <person name="Adriaenssens E.M."/>
            <person name="Foster-Nyarko E."/>
            <person name="Jarju S."/>
            <person name="Secka A."/>
            <person name="Antonio M."/>
            <person name="Oren A."/>
            <person name="Chaudhuri R.R."/>
            <person name="La Ragione R."/>
            <person name="Hildebrand F."/>
            <person name="Pallen M.J."/>
        </authorList>
    </citation>
    <scope>NUCLEOTIDE SEQUENCE</scope>
    <source>
        <strain evidence="2">1383</strain>
    </source>
</reference>